<sequence length="123" mass="13265">MQDQKIVLVVDDDPGMLKAVQRLLRAHTYEPITFSSGEAFRSYPAIEKAACVILDIDLPDGSGIDLRRDLKTAGVSVPVIFITGNENPAVRQAALGSGCIAFLTKPFSTHELIEPLKRASVAS</sequence>
<evidence type="ECO:0000313" key="5">
    <source>
        <dbReference type="Proteomes" id="UP000193335"/>
    </source>
</evidence>
<evidence type="ECO:0000256" key="1">
    <source>
        <dbReference type="ARBA" id="ARBA00022553"/>
    </source>
</evidence>
<dbReference type="InterPro" id="IPR050595">
    <property type="entry name" value="Bact_response_regulator"/>
</dbReference>
<dbReference type="GO" id="GO:0000160">
    <property type="term" value="P:phosphorelay signal transduction system"/>
    <property type="evidence" value="ECO:0007669"/>
    <property type="project" value="InterPro"/>
</dbReference>
<dbReference type="Pfam" id="PF00072">
    <property type="entry name" value="Response_reg"/>
    <property type="match status" value="1"/>
</dbReference>
<evidence type="ECO:0000313" key="4">
    <source>
        <dbReference type="EMBL" id="OSJ31575.1"/>
    </source>
</evidence>
<proteinExistence type="predicted"/>
<dbReference type="AlphaFoldDB" id="A0A1Y2JM63"/>
<evidence type="ECO:0000259" key="3">
    <source>
        <dbReference type="PROSITE" id="PS50110"/>
    </source>
</evidence>
<dbReference type="InterPro" id="IPR001789">
    <property type="entry name" value="Sig_transdc_resp-reg_receiver"/>
</dbReference>
<protein>
    <submittedName>
        <fullName evidence="4">Response regulator</fullName>
    </submittedName>
</protein>
<dbReference type="InterPro" id="IPR011006">
    <property type="entry name" value="CheY-like_superfamily"/>
</dbReference>
<reference evidence="4 5" key="1">
    <citation type="submission" date="2017-03" db="EMBL/GenBank/DDBJ databases">
        <title>Whole genome sequences of fourteen strains of Bradyrhizobium canariense and one strain of Bradyrhizobium japonicum isolated from Lupinus (Papilionoideae: Genisteae) species in Algeria.</title>
        <authorList>
            <person name="Crovadore J."/>
            <person name="Chekireb D."/>
            <person name="Brachmann A."/>
            <person name="Chablais R."/>
            <person name="Cochard B."/>
            <person name="Lefort F."/>
        </authorList>
    </citation>
    <scope>NUCLEOTIDE SEQUENCE [LARGE SCALE GENOMIC DNA]</scope>
    <source>
        <strain evidence="4 5">UBMA197</strain>
    </source>
</reference>
<dbReference type="PANTHER" id="PTHR44591">
    <property type="entry name" value="STRESS RESPONSE REGULATOR PROTEIN 1"/>
    <property type="match status" value="1"/>
</dbReference>
<feature type="domain" description="Response regulatory" evidence="3">
    <location>
        <begin position="6"/>
        <end position="120"/>
    </location>
</feature>
<accession>A0A1Y2JM63</accession>
<dbReference type="SUPFAM" id="SSF52172">
    <property type="entry name" value="CheY-like"/>
    <property type="match status" value="1"/>
</dbReference>
<dbReference type="PANTHER" id="PTHR44591:SF21">
    <property type="entry name" value="TWO-COMPONENT RESPONSE REGULATOR"/>
    <property type="match status" value="1"/>
</dbReference>
<gene>
    <name evidence="4" type="ORF">BSZ19_22075</name>
</gene>
<dbReference type="Gene3D" id="3.40.50.2300">
    <property type="match status" value="1"/>
</dbReference>
<dbReference type="SMART" id="SM00448">
    <property type="entry name" value="REC"/>
    <property type="match status" value="1"/>
</dbReference>
<evidence type="ECO:0000256" key="2">
    <source>
        <dbReference type="PROSITE-ProRule" id="PRU00169"/>
    </source>
</evidence>
<dbReference type="RefSeq" id="WP_085401679.1">
    <property type="nucleotide sequence ID" value="NZ_NAFL01000255.1"/>
</dbReference>
<name>A0A1Y2JM63_BRAJP</name>
<feature type="modified residue" description="4-aspartylphosphate" evidence="2">
    <location>
        <position position="55"/>
    </location>
</feature>
<comment type="caution">
    <text evidence="4">The sequence shown here is derived from an EMBL/GenBank/DDBJ whole genome shotgun (WGS) entry which is preliminary data.</text>
</comment>
<organism evidence="4 5">
    <name type="scientific">Bradyrhizobium japonicum</name>
    <dbReference type="NCBI Taxonomy" id="375"/>
    <lineage>
        <taxon>Bacteria</taxon>
        <taxon>Pseudomonadati</taxon>
        <taxon>Pseudomonadota</taxon>
        <taxon>Alphaproteobacteria</taxon>
        <taxon>Hyphomicrobiales</taxon>
        <taxon>Nitrobacteraceae</taxon>
        <taxon>Bradyrhizobium</taxon>
    </lineage>
</organism>
<dbReference type="EMBL" id="NAFL01000255">
    <property type="protein sequence ID" value="OSJ31575.1"/>
    <property type="molecule type" value="Genomic_DNA"/>
</dbReference>
<dbReference type="PROSITE" id="PS50110">
    <property type="entry name" value="RESPONSE_REGULATORY"/>
    <property type="match status" value="1"/>
</dbReference>
<keyword evidence="1 2" id="KW-0597">Phosphoprotein</keyword>
<dbReference type="Proteomes" id="UP000193335">
    <property type="component" value="Unassembled WGS sequence"/>
</dbReference>